<reference evidence="2 3" key="1">
    <citation type="journal article" date="2022" name="Nat. Genet.">
        <title>Improved pea reference genome and pan-genome highlight genomic features and evolutionary characteristics.</title>
        <authorList>
            <person name="Yang T."/>
            <person name="Liu R."/>
            <person name="Luo Y."/>
            <person name="Hu S."/>
            <person name="Wang D."/>
            <person name="Wang C."/>
            <person name="Pandey M.K."/>
            <person name="Ge S."/>
            <person name="Xu Q."/>
            <person name="Li N."/>
            <person name="Li G."/>
            <person name="Huang Y."/>
            <person name="Saxena R.K."/>
            <person name="Ji Y."/>
            <person name="Li M."/>
            <person name="Yan X."/>
            <person name="He Y."/>
            <person name="Liu Y."/>
            <person name="Wang X."/>
            <person name="Xiang C."/>
            <person name="Varshney R.K."/>
            <person name="Ding H."/>
            <person name="Gao S."/>
            <person name="Zong X."/>
        </authorList>
    </citation>
    <scope>NUCLEOTIDE SEQUENCE [LARGE SCALE GENOMIC DNA]</scope>
    <source>
        <strain evidence="2 3">cv. Zhongwan 6</strain>
    </source>
</reference>
<accession>A0A9D4XRH7</accession>
<gene>
    <name evidence="2" type="ORF">KIW84_031542</name>
</gene>
<protein>
    <recommendedName>
        <fullName evidence="1">Retrovirus-related Pol polyprotein from transposon TNT 1-94-like beta-barrel domain-containing protein</fullName>
    </recommendedName>
</protein>
<name>A0A9D4XRH7_PEA</name>
<dbReference type="Pfam" id="PF22936">
    <property type="entry name" value="Pol_BBD"/>
    <property type="match status" value="1"/>
</dbReference>
<dbReference type="Gramene" id="Psat03G0154200-T1">
    <property type="protein sequence ID" value="KAI5425759.1"/>
    <property type="gene ID" value="KIW84_031542"/>
</dbReference>
<sequence>MMQQAIQNTSTSSTATLAQKGNFSTALHVNHQKTNQWIVDSRASDHMTGDINVFTKYTPCQDGSFVRIAMVLPLKLLDMNSGKMIGNAEEIEGLYYLRVEE</sequence>
<dbReference type="AlphaFoldDB" id="A0A9D4XRH7"/>
<evidence type="ECO:0000313" key="2">
    <source>
        <dbReference type="EMBL" id="KAI5425759.1"/>
    </source>
</evidence>
<evidence type="ECO:0000259" key="1">
    <source>
        <dbReference type="Pfam" id="PF22936"/>
    </source>
</evidence>
<keyword evidence="3" id="KW-1185">Reference proteome</keyword>
<organism evidence="2 3">
    <name type="scientific">Pisum sativum</name>
    <name type="common">Garden pea</name>
    <name type="synonym">Lathyrus oleraceus</name>
    <dbReference type="NCBI Taxonomy" id="3888"/>
    <lineage>
        <taxon>Eukaryota</taxon>
        <taxon>Viridiplantae</taxon>
        <taxon>Streptophyta</taxon>
        <taxon>Embryophyta</taxon>
        <taxon>Tracheophyta</taxon>
        <taxon>Spermatophyta</taxon>
        <taxon>Magnoliopsida</taxon>
        <taxon>eudicotyledons</taxon>
        <taxon>Gunneridae</taxon>
        <taxon>Pentapetalae</taxon>
        <taxon>rosids</taxon>
        <taxon>fabids</taxon>
        <taxon>Fabales</taxon>
        <taxon>Fabaceae</taxon>
        <taxon>Papilionoideae</taxon>
        <taxon>50 kb inversion clade</taxon>
        <taxon>NPAAA clade</taxon>
        <taxon>Hologalegina</taxon>
        <taxon>IRL clade</taxon>
        <taxon>Fabeae</taxon>
        <taxon>Lathyrus</taxon>
    </lineage>
</organism>
<evidence type="ECO:0000313" key="3">
    <source>
        <dbReference type="Proteomes" id="UP001058974"/>
    </source>
</evidence>
<dbReference type="Proteomes" id="UP001058974">
    <property type="component" value="Chromosome 3"/>
</dbReference>
<dbReference type="EMBL" id="JAMSHJ010000003">
    <property type="protein sequence ID" value="KAI5425759.1"/>
    <property type="molecule type" value="Genomic_DNA"/>
</dbReference>
<feature type="domain" description="Retrovirus-related Pol polyprotein from transposon TNT 1-94-like beta-barrel" evidence="1">
    <location>
        <begin position="37"/>
        <end position="69"/>
    </location>
</feature>
<comment type="caution">
    <text evidence="2">The sequence shown here is derived from an EMBL/GenBank/DDBJ whole genome shotgun (WGS) entry which is preliminary data.</text>
</comment>
<proteinExistence type="predicted"/>
<dbReference type="InterPro" id="IPR054722">
    <property type="entry name" value="PolX-like_BBD"/>
</dbReference>